<keyword evidence="3" id="KW-1185">Reference proteome</keyword>
<feature type="transmembrane region" description="Helical" evidence="1">
    <location>
        <begin position="26"/>
        <end position="49"/>
    </location>
</feature>
<reference evidence="2 3" key="2">
    <citation type="journal article" date="2012" name="Stand. Genomic Sci.">
        <title>Complete genome sequence of the moderately thermophilic mineral-sulfide-oxidizing firmicute Sulfobacillus acidophilus type strain (NAL(T)).</title>
        <authorList>
            <person name="Anderson I."/>
            <person name="Chertkov O."/>
            <person name="Chen A."/>
            <person name="Saunders E."/>
            <person name="Lapidus A."/>
            <person name="Nolan M."/>
            <person name="Lucas S."/>
            <person name="Hammon N."/>
            <person name="Deshpande S."/>
            <person name="Cheng J.F."/>
            <person name="Han C."/>
            <person name="Tapia R."/>
            <person name="Goodwin L.A."/>
            <person name="Pitluck S."/>
            <person name="Liolios K."/>
            <person name="Pagani I."/>
            <person name="Ivanova N."/>
            <person name="Mikhailova N."/>
            <person name="Pati A."/>
            <person name="Palaniappan K."/>
            <person name="Land M."/>
            <person name="Pan C."/>
            <person name="Rohde M."/>
            <person name="Pukall R."/>
            <person name="Goker M."/>
            <person name="Detter J.C."/>
            <person name="Woyke T."/>
            <person name="Bristow J."/>
            <person name="Eisen J.A."/>
            <person name="Markowitz V."/>
            <person name="Hugenholtz P."/>
            <person name="Kyrpides N.C."/>
            <person name="Klenk H.P."/>
            <person name="Mavromatis K."/>
        </authorList>
    </citation>
    <scope>NUCLEOTIDE SEQUENCE [LARGE SCALE GENOMIC DNA]</scope>
    <source>
        <strain evidence="3">ATCC 700253 / DSM 10332 / NAL</strain>
    </source>
</reference>
<feature type="transmembrane region" description="Helical" evidence="1">
    <location>
        <begin position="181"/>
        <end position="207"/>
    </location>
</feature>
<dbReference type="PATRIC" id="fig|679936.5.peg.1885"/>
<proteinExistence type="predicted"/>
<keyword evidence="1" id="KW-1133">Transmembrane helix</keyword>
<sequence>MSEPWKTGWIRLGQYWEQEWRRWMPLLIVGSLWVWGVLLAVPAAAPFIYLEIQPINDPLVALTFHREVAALVTDWPRLTLAYFGLGLVAAVIGRRILQRWGPAQGSRFFKATVGLGVTLTIAVLTMGIFKAPIGMAHHPWVPTLAEDVMGLAIIGIAVPELFWRSVYLANPGRTVARTREYWFVPWAWLLGLALTQMFTAAVSWTIATWFGTLVFGVLALTNTALFASFAYIYAQAATDTHPHESEAVTRPVTI</sequence>
<keyword evidence="1" id="KW-0812">Transmembrane</keyword>
<evidence type="ECO:0000313" key="2">
    <source>
        <dbReference type="EMBL" id="AEW05312.1"/>
    </source>
</evidence>
<protein>
    <submittedName>
        <fullName evidence="2">Uncharacterized protein</fullName>
    </submittedName>
</protein>
<feature type="transmembrane region" description="Helical" evidence="1">
    <location>
        <begin position="80"/>
        <end position="97"/>
    </location>
</feature>
<reference evidence="3" key="1">
    <citation type="submission" date="2011-12" db="EMBL/GenBank/DDBJ databases">
        <title>The complete genome of chromosome of Sulfobacillus acidophilus DSM 10332.</title>
        <authorList>
            <person name="Lucas S."/>
            <person name="Han J."/>
            <person name="Lapidus A."/>
            <person name="Bruce D."/>
            <person name="Goodwin L."/>
            <person name="Pitluck S."/>
            <person name="Peters L."/>
            <person name="Kyrpides N."/>
            <person name="Mavromatis K."/>
            <person name="Ivanova N."/>
            <person name="Mikhailova N."/>
            <person name="Chertkov O."/>
            <person name="Saunders E."/>
            <person name="Detter J.C."/>
            <person name="Tapia R."/>
            <person name="Han C."/>
            <person name="Land M."/>
            <person name="Hauser L."/>
            <person name="Markowitz V."/>
            <person name="Cheng J.-F."/>
            <person name="Hugenholtz P."/>
            <person name="Woyke T."/>
            <person name="Wu D."/>
            <person name="Pukall R."/>
            <person name="Gehrich-Schroeter G."/>
            <person name="Schneider S."/>
            <person name="Klenk H.-P."/>
            <person name="Eisen J.A."/>
        </authorList>
    </citation>
    <scope>NUCLEOTIDE SEQUENCE [LARGE SCALE GENOMIC DNA]</scope>
    <source>
        <strain evidence="3">ATCC 700253 / DSM 10332 / NAL</strain>
    </source>
</reference>
<evidence type="ECO:0000256" key="1">
    <source>
        <dbReference type="SAM" id="Phobius"/>
    </source>
</evidence>
<feature type="transmembrane region" description="Helical" evidence="1">
    <location>
        <begin position="109"/>
        <end position="129"/>
    </location>
</feature>
<dbReference type="EMBL" id="CP003179">
    <property type="protein sequence ID" value="AEW05312.1"/>
    <property type="molecule type" value="Genomic_DNA"/>
</dbReference>
<name>G8U063_SULAD</name>
<keyword evidence="1" id="KW-0472">Membrane</keyword>
<dbReference type="Proteomes" id="UP000005439">
    <property type="component" value="Chromosome"/>
</dbReference>
<gene>
    <name evidence="2" type="ordered locus">Sulac_1819</name>
</gene>
<feature type="transmembrane region" description="Helical" evidence="1">
    <location>
        <begin position="213"/>
        <end position="234"/>
    </location>
</feature>
<dbReference type="KEGG" id="sap:Sulac_1819"/>
<accession>G8U063</accession>
<dbReference type="AlphaFoldDB" id="G8U063"/>
<feature type="transmembrane region" description="Helical" evidence="1">
    <location>
        <begin position="149"/>
        <end position="169"/>
    </location>
</feature>
<evidence type="ECO:0000313" key="3">
    <source>
        <dbReference type="Proteomes" id="UP000005439"/>
    </source>
</evidence>
<dbReference type="HOGENOM" id="CLU_1093835_0_0_9"/>
<dbReference type="STRING" id="679936.Sulac_1819"/>
<organism evidence="2 3">
    <name type="scientific">Sulfobacillus acidophilus (strain ATCC 700253 / DSM 10332 / NAL)</name>
    <dbReference type="NCBI Taxonomy" id="679936"/>
    <lineage>
        <taxon>Bacteria</taxon>
        <taxon>Bacillati</taxon>
        <taxon>Bacillota</taxon>
        <taxon>Clostridia</taxon>
        <taxon>Eubacteriales</taxon>
        <taxon>Clostridiales Family XVII. Incertae Sedis</taxon>
        <taxon>Sulfobacillus</taxon>
    </lineage>
</organism>